<dbReference type="PANTHER" id="PTHR24276:SF98">
    <property type="entry name" value="FI18310P1-RELATED"/>
    <property type="match status" value="1"/>
</dbReference>
<dbReference type="InterPro" id="IPR028994">
    <property type="entry name" value="Integrin_alpha_N"/>
</dbReference>
<dbReference type="Gene3D" id="2.115.10.10">
    <property type="entry name" value="Tachylectin 2"/>
    <property type="match status" value="1"/>
</dbReference>
<keyword evidence="2 7" id="KW-0645">Protease</keyword>
<dbReference type="PRINTS" id="PR00722">
    <property type="entry name" value="CHYMOTRYPSIN"/>
</dbReference>
<reference evidence="11" key="1">
    <citation type="submission" date="2024-07" db="EMBL/GenBank/DDBJ databases">
        <authorList>
            <person name="Yu S.T."/>
        </authorList>
    </citation>
    <scope>NUCLEOTIDE SEQUENCE</scope>
    <source>
        <strain evidence="11">R41</strain>
    </source>
</reference>
<evidence type="ECO:0000256" key="4">
    <source>
        <dbReference type="ARBA" id="ARBA00022801"/>
    </source>
</evidence>
<dbReference type="InterPro" id="IPR001254">
    <property type="entry name" value="Trypsin_dom"/>
</dbReference>
<dbReference type="SMART" id="SM00020">
    <property type="entry name" value="Tryp_SPc"/>
    <property type="match status" value="1"/>
</dbReference>
<dbReference type="GO" id="GO:0004252">
    <property type="term" value="F:serine-type endopeptidase activity"/>
    <property type="evidence" value="ECO:0007669"/>
    <property type="project" value="InterPro"/>
</dbReference>
<sequence length="592" mass="61434">MALAAALAGALTLASAHASPASAAAPAPTRAAVPSQAQLTARVKGALRTDQASQTRSKPSATTATPTTATPTATSSASATSTVDPKIIGGTETTIAKAPWMAQLWYYDDKGTSDTSDDTGFFCGGSVVSPTKILTAAHCVKGYDWYANGTIVTGTDQLPTDNSDGSVDLHGGTVSSVWRQWNHPSFNTTTVDNDIAVLTLPNPVSAKPINITTSNDTSSYTAGTNATLYGWGRTSSTSGDIAQTLRTATLPMAADATCSSTYTTNFVAGHMVCAGTPATGSDSGTVAACNGDSGGPLIVGGKIVGVVSWGVEDCVASGSYSVFTKVSTYVGATYPRLDDTNLSGDAMADPFVRRASDNTGFEYDSKGTSFATRISWGSYSDKNVVLQTDLNRDGYQDQIIRRASTGAVYWRHYIPASDSWTTTLVFGNWSTRTKIVAPGDVTGDALPDLLSVTASGILYIYPGLGNGTFGSPVAVGSGWNQYNQLLGHGDFTGDGKADLIARSSSNSYVYLYPGTGKSGSGAFGARIQVRTWSQFNAFDTVGDITGDGRADLVARTSAGTLYLYPGTGKATSDIFSTPVTIGTGWQQYNLFG</sequence>
<evidence type="ECO:0000256" key="8">
    <source>
        <dbReference type="SAM" id="MobiDB-lite"/>
    </source>
</evidence>
<dbReference type="InterPro" id="IPR033116">
    <property type="entry name" value="TRYPSIN_SER"/>
</dbReference>
<dbReference type="GO" id="GO:0006508">
    <property type="term" value="P:proteolysis"/>
    <property type="evidence" value="ECO:0007669"/>
    <property type="project" value="UniProtKB-KW"/>
</dbReference>
<gene>
    <name evidence="11" type="ORF">AB5J53_23930</name>
</gene>
<dbReference type="EC" id="3.4.21.-" evidence="11"/>
<feature type="region of interest" description="Disordered" evidence="8">
    <location>
        <begin position="24"/>
        <end position="85"/>
    </location>
</feature>
<dbReference type="AlphaFoldDB" id="A0AB39REA6"/>
<evidence type="ECO:0000313" key="11">
    <source>
        <dbReference type="EMBL" id="XDQ54492.1"/>
    </source>
</evidence>
<dbReference type="EMBL" id="CP163443">
    <property type="protein sequence ID" value="XDQ54492.1"/>
    <property type="molecule type" value="Genomic_DNA"/>
</dbReference>
<evidence type="ECO:0000256" key="6">
    <source>
        <dbReference type="ARBA" id="ARBA00023157"/>
    </source>
</evidence>
<feature type="domain" description="Peptidase S1" evidence="10">
    <location>
        <begin position="87"/>
        <end position="338"/>
    </location>
</feature>
<evidence type="ECO:0000256" key="3">
    <source>
        <dbReference type="ARBA" id="ARBA00022729"/>
    </source>
</evidence>
<dbReference type="CDD" id="cd00190">
    <property type="entry name" value="Tryp_SPc"/>
    <property type="match status" value="1"/>
</dbReference>
<proteinExistence type="inferred from homology"/>
<dbReference type="InterPro" id="IPR050430">
    <property type="entry name" value="Peptidase_S1"/>
</dbReference>
<dbReference type="FunFam" id="2.40.10.10:FF:000036">
    <property type="entry name" value="Trypsin beta"/>
    <property type="match status" value="1"/>
</dbReference>
<accession>A0AB39REA6</accession>
<feature type="compositionally biased region" description="Low complexity" evidence="8">
    <location>
        <begin position="59"/>
        <end position="82"/>
    </location>
</feature>
<evidence type="ECO:0000256" key="9">
    <source>
        <dbReference type="SAM" id="SignalP"/>
    </source>
</evidence>
<dbReference type="SUPFAM" id="SSF69318">
    <property type="entry name" value="Integrin alpha N-terminal domain"/>
    <property type="match status" value="1"/>
</dbReference>
<dbReference type="Pfam" id="PF00089">
    <property type="entry name" value="Trypsin"/>
    <property type="match status" value="1"/>
</dbReference>
<dbReference type="SUPFAM" id="SSF50494">
    <property type="entry name" value="Trypsin-like serine proteases"/>
    <property type="match status" value="1"/>
</dbReference>
<dbReference type="Gene3D" id="2.40.10.10">
    <property type="entry name" value="Trypsin-like serine proteases"/>
    <property type="match status" value="1"/>
</dbReference>
<dbReference type="PROSITE" id="PS50240">
    <property type="entry name" value="TRYPSIN_DOM"/>
    <property type="match status" value="1"/>
</dbReference>
<dbReference type="PROSITE" id="PS00134">
    <property type="entry name" value="TRYPSIN_HIS"/>
    <property type="match status" value="1"/>
</dbReference>
<dbReference type="PANTHER" id="PTHR24276">
    <property type="entry name" value="POLYSERASE-RELATED"/>
    <property type="match status" value="1"/>
</dbReference>
<evidence type="ECO:0000256" key="7">
    <source>
        <dbReference type="RuleBase" id="RU363034"/>
    </source>
</evidence>
<protein>
    <submittedName>
        <fullName evidence="11">Trypsin-like serine protease</fullName>
        <ecNumber evidence="11">3.4.21.-</ecNumber>
    </submittedName>
</protein>
<comment type="similarity">
    <text evidence="1">Belongs to the peptidase S1 family.</text>
</comment>
<dbReference type="InterPro" id="IPR043504">
    <property type="entry name" value="Peptidase_S1_PA_chymotrypsin"/>
</dbReference>
<evidence type="ECO:0000256" key="2">
    <source>
        <dbReference type="ARBA" id="ARBA00022670"/>
    </source>
</evidence>
<keyword evidence="6" id="KW-1015">Disulfide bond</keyword>
<keyword evidence="5 7" id="KW-0720">Serine protease</keyword>
<evidence type="ECO:0000259" key="10">
    <source>
        <dbReference type="PROSITE" id="PS50240"/>
    </source>
</evidence>
<dbReference type="InterPro" id="IPR018114">
    <property type="entry name" value="TRYPSIN_HIS"/>
</dbReference>
<dbReference type="InterPro" id="IPR013517">
    <property type="entry name" value="FG-GAP"/>
</dbReference>
<keyword evidence="3 9" id="KW-0732">Signal</keyword>
<feature type="compositionally biased region" description="Low complexity" evidence="8">
    <location>
        <begin position="24"/>
        <end position="35"/>
    </location>
</feature>
<feature type="signal peptide" evidence="9">
    <location>
        <begin position="1"/>
        <end position="23"/>
    </location>
</feature>
<feature type="chain" id="PRO_5044345190" evidence="9">
    <location>
        <begin position="24"/>
        <end position="592"/>
    </location>
</feature>
<dbReference type="RefSeq" id="WP_369247704.1">
    <property type="nucleotide sequence ID" value="NZ_CP163443.1"/>
</dbReference>
<keyword evidence="4 7" id="KW-0378">Hydrolase</keyword>
<dbReference type="InterPro" id="IPR001314">
    <property type="entry name" value="Peptidase_S1A"/>
</dbReference>
<dbReference type="InterPro" id="IPR009003">
    <property type="entry name" value="Peptidase_S1_PA"/>
</dbReference>
<organism evidence="11">
    <name type="scientific">Streptomyces sp. R41</name>
    <dbReference type="NCBI Taxonomy" id="3238632"/>
    <lineage>
        <taxon>Bacteria</taxon>
        <taxon>Bacillati</taxon>
        <taxon>Actinomycetota</taxon>
        <taxon>Actinomycetes</taxon>
        <taxon>Kitasatosporales</taxon>
        <taxon>Streptomycetaceae</taxon>
        <taxon>Streptomyces</taxon>
    </lineage>
</organism>
<evidence type="ECO:0000256" key="5">
    <source>
        <dbReference type="ARBA" id="ARBA00022825"/>
    </source>
</evidence>
<dbReference type="PROSITE" id="PS00135">
    <property type="entry name" value="TRYPSIN_SER"/>
    <property type="match status" value="1"/>
</dbReference>
<evidence type="ECO:0000256" key="1">
    <source>
        <dbReference type="ARBA" id="ARBA00007664"/>
    </source>
</evidence>
<dbReference type="Pfam" id="PF13517">
    <property type="entry name" value="FG-GAP_3"/>
    <property type="match status" value="1"/>
</dbReference>
<name>A0AB39REA6_9ACTN</name>